<name>A0ABR2EQF0_9ROSI</name>
<evidence type="ECO:0000313" key="1">
    <source>
        <dbReference type="EMBL" id="KAK8563643.1"/>
    </source>
</evidence>
<accession>A0ABR2EQF0</accession>
<dbReference type="EMBL" id="JBBPBM010000011">
    <property type="protein sequence ID" value="KAK8563643.1"/>
    <property type="molecule type" value="Genomic_DNA"/>
</dbReference>
<keyword evidence="2" id="KW-1185">Reference proteome</keyword>
<organism evidence="1 2">
    <name type="scientific">Hibiscus sabdariffa</name>
    <name type="common">roselle</name>
    <dbReference type="NCBI Taxonomy" id="183260"/>
    <lineage>
        <taxon>Eukaryota</taxon>
        <taxon>Viridiplantae</taxon>
        <taxon>Streptophyta</taxon>
        <taxon>Embryophyta</taxon>
        <taxon>Tracheophyta</taxon>
        <taxon>Spermatophyta</taxon>
        <taxon>Magnoliopsida</taxon>
        <taxon>eudicotyledons</taxon>
        <taxon>Gunneridae</taxon>
        <taxon>Pentapetalae</taxon>
        <taxon>rosids</taxon>
        <taxon>malvids</taxon>
        <taxon>Malvales</taxon>
        <taxon>Malvaceae</taxon>
        <taxon>Malvoideae</taxon>
        <taxon>Hibiscus</taxon>
    </lineage>
</organism>
<evidence type="ECO:0000313" key="2">
    <source>
        <dbReference type="Proteomes" id="UP001472677"/>
    </source>
</evidence>
<gene>
    <name evidence="1" type="ORF">V6N12_035786</name>
</gene>
<protein>
    <submittedName>
        <fullName evidence="1">Uncharacterized protein</fullName>
    </submittedName>
</protein>
<reference evidence="1 2" key="1">
    <citation type="journal article" date="2024" name="G3 (Bethesda)">
        <title>Genome assembly of Hibiscus sabdariffa L. provides insights into metabolisms of medicinal natural products.</title>
        <authorList>
            <person name="Kim T."/>
        </authorList>
    </citation>
    <scope>NUCLEOTIDE SEQUENCE [LARGE SCALE GENOMIC DNA]</scope>
    <source>
        <strain evidence="1">TK-2024</strain>
        <tissue evidence="1">Old leaves</tissue>
    </source>
</reference>
<proteinExistence type="predicted"/>
<comment type="caution">
    <text evidence="1">The sequence shown here is derived from an EMBL/GenBank/DDBJ whole genome shotgun (WGS) entry which is preliminary data.</text>
</comment>
<dbReference type="Proteomes" id="UP001472677">
    <property type="component" value="Unassembled WGS sequence"/>
</dbReference>
<sequence length="94" mass="10549">MQEALTFQSRSHFLPSSAKVDSFTGYDMASMQEPVVWSKSEPSHIVFNSLGRCCCNAFNAFFSSPVSVCKRHNSLAHWFTLDDCMLSTSTQWSA</sequence>